<dbReference type="AlphaFoldDB" id="A0A314LEG5"/>
<dbReference type="PANTHER" id="PTHR36805">
    <property type="entry name" value="AGENET DOMAIN-CONTAINING PROTEIN"/>
    <property type="match status" value="1"/>
</dbReference>
<dbReference type="InterPro" id="IPR008395">
    <property type="entry name" value="Agenet-like_dom"/>
</dbReference>
<dbReference type="STRING" id="49451.A0A314LEG5"/>
<feature type="compositionally biased region" description="Polar residues" evidence="1">
    <location>
        <begin position="326"/>
        <end position="345"/>
    </location>
</feature>
<dbReference type="Pfam" id="PF05641">
    <property type="entry name" value="Agenet"/>
    <property type="match status" value="1"/>
</dbReference>
<gene>
    <name evidence="3" type="ORF">A4A49_13425</name>
</gene>
<dbReference type="PANTHER" id="PTHR36805:SF7">
    <property type="entry name" value="AGENET DOMAIN-CONTAINING PROTEIN"/>
    <property type="match status" value="1"/>
</dbReference>
<evidence type="ECO:0000313" key="4">
    <source>
        <dbReference type="Proteomes" id="UP000187609"/>
    </source>
</evidence>
<keyword evidence="4" id="KW-1185">Reference proteome</keyword>
<evidence type="ECO:0000256" key="1">
    <source>
        <dbReference type="SAM" id="MobiDB-lite"/>
    </source>
</evidence>
<accession>A0A314LEG5</accession>
<evidence type="ECO:0000259" key="2">
    <source>
        <dbReference type="SMART" id="SM00743"/>
    </source>
</evidence>
<reference evidence="3" key="1">
    <citation type="submission" date="2016-11" db="EMBL/GenBank/DDBJ databases">
        <title>The genome of Nicotiana attenuata.</title>
        <authorList>
            <person name="Xu S."/>
            <person name="Brockmoeller T."/>
            <person name="Gaquerel E."/>
            <person name="Navarro A."/>
            <person name="Kuhl H."/>
            <person name="Gase K."/>
            <person name="Ling Z."/>
            <person name="Zhou W."/>
            <person name="Kreitzer C."/>
            <person name="Stanke M."/>
            <person name="Tang H."/>
            <person name="Lyons E."/>
            <person name="Pandey P."/>
            <person name="Pandey S.P."/>
            <person name="Timmermann B."/>
            <person name="Baldwin I.T."/>
        </authorList>
    </citation>
    <scope>NUCLEOTIDE SEQUENCE [LARGE SCALE GENOMIC DNA]</scope>
    <source>
        <strain evidence="3">UT</strain>
    </source>
</reference>
<organism evidence="3 4">
    <name type="scientific">Nicotiana attenuata</name>
    <name type="common">Coyote tobacco</name>
    <dbReference type="NCBI Taxonomy" id="49451"/>
    <lineage>
        <taxon>Eukaryota</taxon>
        <taxon>Viridiplantae</taxon>
        <taxon>Streptophyta</taxon>
        <taxon>Embryophyta</taxon>
        <taxon>Tracheophyta</taxon>
        <taxon>Spermatophyta</taxon>
        <taxon>Magnoliopsida</taxon>
        <taxon>eudicotyledons</taxon>
        <taxon>Gunneridae</taxon>
        <taxon>Pentapetalae</taxon>
        <taxon>asterids</taxon>
        <taxon>lamiids</taxon>
        <taxon>Solanales</taxon>
        <taxon>Solanaceae</taxon>
        <taxon>Nicotianoideae</taxon>
        <taxon>Nicotianeae</taxon>
        <taxon>Nicotiana</taxon>
    </lineage>
</organism>
<dbReference type="Gramene" id="OIT39986">
    <property type="protein sequence ID" value="OIT39986"/>
    <property type="gene ID" value="A4A49_13425"/>
</dbReference>
<dbReference type="Proteomes" id="UP000187609">
    <property type="component" value="Unassembled WGS sequence"/>
</dbReference>
<feature type="region of interest" description="Disordered" evidence="1">
    <location>
        <begin position="317"/>
        <end position="352"/>
    </location>
</feature>
<feature type="domain" description="Agenet" evidence="2">
    <location>
        <begin position="216"/>
        <end position="276"/>
    </location>
</feature>
<proteinExistence type="predicted"/>
<comment type="caution">
    <text evidence="3">The sequence shown here is derived from an EMBL/GenBank/DDBJ whole genome shotgun (WGS) entry which is preliminary data.</text>
</comment>
<feature type="non-terminal residue" evidence="3">
    <location>
        <position position="1"/>
    </location>
</feature>
<protein>
    <recommendedName>
        <fullName evidence="2">Agenet domain-containing protein</fullName>
    </recommendedName>
</protein>
<dbReference type="EMBL" id="MJEQ01000062">
    <property type="protein sequence ID" value="OIT39986.1"/>
    <property type="molecule type" value="Genomic_DNA"/>
</dbReference>
<dbReference type="SMART" id="SM00743">
    <property type="entry name" value="Agenet"/>
    <property type="match status" value="1"/>
</dbReference>
<name>A0A314LEG5_NICAT</name>
<evidence type="ECO:0000313" key="3">
    <source>
        <dbReference type="EMBL" id="OIT39986.1"/>
    </source>
</evidence>
<dbReference type="InterPro" id="IPR014002">
    <property type="entry name" value="Agenet_dom_plant"/>
</dbReference>
<sequence length="495" mass="55608">REVLGARKAHLVAAKEIGGGVLRSKAYLKLLESMNEEEKWTNRERYKIAKKEAKIAVTTAKTAAFERLYEVLGSKGGDKKLYKLAKVRERKACDLDQMKCVKDEEDIMAKEYQLPFKVGQFAEARSFRSGFRSAWFRCKIKEINHKRGHWNARLEYFDYPDEKLTWMRLFQMPPYNIGKSKEKKQLMLRPQYPPIKLKNEVSGVSSISDAMIVVDGNWQVGDLVDWWANGCYWSGQLTKLLGNSKAEMALTPPPIGEGALYEIHFKDLRPSLDWSPNFGWTVLASQYGDSVRRCAQLIQPVNQALGRFPALEIHSMSEGRKDSQAKAGSSSNLSSPTNLYANSLPGSEETKDFKTTGLVEQSSIIDLPKEAANTSKKVSRSDINSGSQLGDKLAKEASWSDNGSTSCIAIDQAKTAETTENFYLSSCPLKKFRTSDGVRLHSMGSDSTEAVILDLEELANKIKWLKGLLEFGKPVSNANRPSWKFVEHHASSRNK</sequence>